<dbReference type="EMBL" id="CP114014">
    <property type="protein sequence ID" value="XAY05369.1"/>
    <property type="molecule type" value="Genomic_DNA"/>
</dbReference>
<evidence type="ECO:0000259" key="2">
    <source>
        <dbReference type="Pfam" id="PF08241"/>
    </source>
</evidence>
<reference evidence="3" key="1">
    <citation type="submission" date="2022-12" db="EMBL/GenBank/DDBJ databases">
        <title>Paraconexibacter alkalitolerans sp. nov. and Baekduia alba sp. nov., isolated from soil and emended description of the genera Paraconexibacter (Chun et al., 2020) and Baekduia (An et al., 2020).</title>
        <authorList>
            <person name="Vieira S."/>
            <person name="Huber K.J."/>
            <person name="Geppert A."/>
            <person name="Wolf J."/>
            <person name="Neumann-Schaal M."/>
            <person name="Muesken M."/>
            <person name="Overmann J."/>
        </authorList>
    </citation>
    <scope>NUCLEOTIDE SEQUENCE</scope>
    <source>
        <strain evidence="3">AEG42_29</strain>
    </source>
</reference>
<dbReference type="Pfam" id="PF08241">
    <property type="entry name" value="Methyltransf_11"/>
    <property type="match status" value="1"/>
</dbReference>
<proteinExistence type="predicted"/>
<dbReference type="CDD" id="cd02440">
    <property type="entry name" value="AdoMet_MTases"/>
    <property type="match status" value="1"/>
</dbReference>
<dbReference type="AlphaFoldDB" id="A0AAU7AUJ0"/>
<accession>A0AAU7AUJ0</accession>
<dbReference type="PANTHER" id="PTHR44068">
    <property type="entry name" value="ZGC:194242"/>
    <property type="match status" value="1"/>
</dbReference>
<name>A0AAU7AUJ0_9ACTN</name>
<dbReference type="InterPro" id="IPR029063">
    <property type="entry name" value="SAM-dependent_MTases_sf"/>
</dbReference>
<dbReference type="KEGG" id="parq:DSM112329_02219"/>
<evidence type="ECO:0000256" key="1">
    <source>
        <dbReference type="ARBA" id="ARBA00022679"/>
    </source>
</evidence>
<dbReference type="RefSeq" id="WP_354701880.1">
    <property type="nucleotide sequence ID" value="NZ_CP114014.1"/>
</dbReference>
<dbReference type="PANTHER" id="PTHR44068:SF11">
    <property type="entry name" value="GERANYL DIPHOSPHATE 2-C-METHYLTRANSFERASE"/>
    <property type="match status" value="1"/>
</dbReference>
<gene>
    <name evidence="3" type="ORF">DSM112329_02219</name>
</gene>
<dbReference type="SUPFAM" id="SSF53335">
    <property type="entry name" value="S-adenosyl-L-methionine-dependent methyltransferases"/>
    <property type="match status" value="1"/>
</dbReference>
<protein>
    <submittedName>
        <fullName evidence="3">Methyltransferase</fullName>
    </submittedName>
</protein>
<keyword evidence="1" id="KW-0808">Transferase</keyword>
<evidence type="ECO:0000313" key="3">
    <source>
        <dbReference type="EMBL" id="XAY05369.1"/>
    </source>
</evidence>
<keyword evidence="3" id="KW-0489">Methyltransferase</keyword>
<dbReference type="GO" id="GO:0008757">
    <property type="term" value="F:S-adenosylmethionine-dependent methyltransferase activity"/>
    <property type="evidence" value="ECO:0007669"/>
    <property type="project" value="InterPro"/>
</dbReference>
<organism evidence="3">
    <name type="scientific">Paraconexibacter sp. AEG42_29</name>
    <dbReference type="NCBI Taxonomy" id="2997339"/>
    <lineage>
        <taxon>Bacteria</taxon>
        <taxon>Bacillati</taxon>
        <taxon>Actinomycetota</taxon>
        <taxon>Thermoleophilia</taxon>
        <taxon>Solirubrobacterales</taxon>
        <taxon>Paraconexibacteraceae</taxon>
        <taxon>Paraconexibacter</taxon>
    </lineage>
</organism>
<sequence length="212" mass="23388">MSPDVTVDDSGVVTGNTYDKYGSSNPVVKRLMKNFEATLAELFTLSAPTSLLDVGCGEGVLIHEWAQQIAPARVVGLDLEEESIQAGWAQRQADNLEYKIMDVSQKGLPFADDEFDVATAIEVLEHVPDPADTVAEMARVASKWLLVSVPREPLWRGLNMARGAYWKELGNTPGHINHWSKKSFVQLLSQHGEVTQARSPFPWTMLLVRLGG</sequence>
<dbReference type="GO" id="GO:0032259">
    <property type="term" value="P:methylation"/>
    <property type="evidence" value="ECO:0007669"/>
    <property type="project" value="UniProtKB-KW"/>
</dbReference>
<dbReference type="InterPro" id="IPR013216">
    <property type="entry name" value="Methyltransf_11"/>
</dbReference>
<dbReference type="Gene3D" id="3.40.50.150">
    <property type="entry name" value="Vaccinia Virus protein VP39"/>
    <property type="match status" value="1"/>
</dbReference>
<dbReference type="InterPro" id="IPR050447">
    <property type="entry name" value="Erg6_SMT_methyltransf"/>
</dbReference>
<feature type="domain" description="Methyltransferase type 11" evidence="2">
    <location>
        <begin position="52"/>
        <end position="141"/>
    </location>
</feature>